<protein>
    <recommendedName>
        <fullName evidence="2">Heterokaryon incompatibility domain-containing protein</fullName>
    </recommendedName>
</protein>
<reference evidence="3 4" key="1">
    <citation type="journal article" date="2013" name="BMC Genomics">
        <title>Genomics-driven discovery of the pneumocandin biosynthetic gene cluster in the fungus Glarea lozoyensis.</title>
        <authorList>
            <person name="Chen L."/>
            <person name="Yue Q."/>
            <person name="Zhang X."/>
            <person name="Xiang M."/>
            <person name="Wang C."/>
            <person name="Li S."/>
            <person name="Che Y."/>
            <person name="Ortiz-Lopez F.J."/>
            <person name="Bills G.F."/>
            <person name="Liu X."/>
            <person name="An Z."/>
        </authorList>
    </citation>
    <scope>NUCLEOTIDE SEQUENCE [LARGE SCALE GENOMIC DNA]</scope>
    <source>
        <strain evidence="4">ATCC 20868 / MF5171</strain>
    </source>
</reference>
<dbReference type="KEGG" id="glz:GLAREA_11482"/>
<feature type="domain" description="Heterokaryon incompatibility" evidence="2">
    <location>
        <begin position="233"/>
        <end position="381"/>
    </location>
</feature>
<dbReference type="OMA" id="IEWWIND"/>
<dbReference type="Pfam" id="PF06985">
    <property type="entry name" value="HET"/>
    <property type="match status" value="1"/>
</dbReference>
<evidence type="ECO:0000313" key="4">
    <source>
        <dbReference type="Proteomes" id="UP000016922"/>
    </source>
</evidence>
<evidence type="ECO:0000259" key="2">
    <source>
        <dbReference type="Pfam" id="PF06985"/>
    </source>
</evidence>
<dbReference type="PANTHER" id="PTHR33112:SF10">
    <property type="entry name" value="TOL"/>
    <property type="match status" value="1"/>
</dbReference>
<dbReference type="STRING" id="1116229.S3CYK3"/>
<dbReference type="RefSeq" id="XP_008087816.1">
    <property type="nucleotide sequence ID" value="XM_008089625.1"/>
</dbReference>
<organism evidence="3 4">
    <name type="scientific">Glarea lozoyensis (strain ATCC 20868 / MF5171)</name>
    <dbReference type="NCBI Taxonomy" id="1116229"/>
    <lineage>
        <taxon>Eukaryota</taxon>
        <taxon>Fungi</taxon>
        <taxon>Dikarya</taxon>
        <taxon>Ascomycota</taxon>
        <taxon>Pezizomycotina</taxon>
        <taxon>Leotiomycetes</taxon>
        <taxon>Helotiales</taxon>
        <taxon>Helotiaceae</taxon>
        <taxon>Glarea</taxon>
    </lineage>
</organism>
<sequence length="730" mass="82407">MSEETVIGRFKLMALPSGKQESGSGDVVTTDNEEATFCTQCISLLTATEKDFDTASARYNVPIDVASEDFKGRVKLGCRLCILLDKWLEASPKDTPNSPCLCRVRNATATGDSTSEQTGDYMLEFDIRFYGGNVSTVLRLTSHHDTPIMPQQQNETPDSPPTASLAASSTASSSCLELIEWWINDCNLNHKLCCFRRDLSTSWLPTRLIFLGDGVNEFPKICPREEIPQGKRYNTLSHRWGPNMFSLLRSNLGALQQSLPLDQLPATYLDAMEVSRRMGVEYLWIDSICIIQDSRPDWRLESAAMGLVYKHAWCCVAATACQQAGILINRPPIATRCTIKPSGDNPKIAAGTYHLFPREKDTWDNGIRNSPLSRRGWVTQERLLSPRIIHFGERQMLWECQERQACETFAETVHSREIREYKLNYPASISWPKMLSGLAPSSYYTYWQDIITDYNLCQLTIPSDRLDAIAGVAKDIQKTLDSRYLAGIWEKHICADLLWSNKSSHGVAYHGDNFGTRNIEYQAPSWSWASFNGAPWWMTSSFGRQNYVAQYVRGAVVEMQPGSLGQVKSGFIHLRGSLINHGLTIQNLIDQAPPRIPSCTRIDYYNYEMNLDTNPEEDPRLRGIDRSSAVYILPIMVEGMRGESDACLLGSSAARNIAIIRRFSEGLFTSNPAMFALLLLRTGYGEFQRLGRLVLREDTYVYAILKYVSVLNSNEYLERHTDYLYTIGVV</sequence>
<evidence type="ECO:0000313" key="3">
    <source>
        <dbReference type="EMBL" id="EPE24901.1"/>
    </source>
</evidence>
<keyword evidence="4" id="KW-1185">Reference proteome</keyword>
<dbReference type="InterPro" id="IPR010730">
    <property type="entry name" value="HET"/>
</dbReference>
<feature type="region of interest" description="Disordered" evidence="1">
    <location>
        <begin position="147"/>
        <end position="166"/>
    </location>
</feature>
<evidence type="ECO:0000256" key="1">
    <source>
        <dbReference type="SAM" id="MobiDB-lite"/>
    </source>
</evidence>
<dbReference type="Proteomes" id="UP000016922">
    <property type="component" value="Unassembled WGS sequence"/>
</dbReference>
<dbReference type="EMBL" id="KE145372">
    <property type="protein sequence ID" value="EPE24901.1"/>
    <property type="molecule type" value="Genomic_DNA"/>
</dbReference>
<dbReference type="OrthoDB" id="5362512at2759"/>
<gene>
    <name evidence="3" type="ORF">GLAREA_11482</name>
</gene>
<name>S3CYK3_GLAL2</name>
<dbReference type="HOGENOM" id="CLU_002639_2_12_1"/>
<dbReference type="GeneID" id="19470523"/>
<dbReference type="PANTHER" id="PTHR33112">
    <property type="entry name" value="DOMAIN PROTEIN, PUTATIVE-RELATED"/>
    <property type="match status" value="1"/>
</dbReference>
<accession>S3CYK3</accession>
<dbReference type="AlphaFoldDB" id="S3CYK3"/>
<proteinExistence type="predicted"/>
<dbReference type="eggNOG" id="ENOG502S8TM">
    <property type="taxonomic scope" value="Eukaryota"/>
</dbReference>